<comment type="caution">
    <text evidence="2">The sequence shown here is derived from an EMBL/GenBank/DDBJ whole genome shotgun (WGS) entry which is preliminary data.</text>
</comment>
<dbReference type="EMBL" id="MDYQ01000093">
    <property type="protein sequence ID" value="PRP82951.1"/>
    <property type="molecule type" value="Genomic_DNA"/>
</dbReference>
<name>A0A2P6NG87_9EUKA</name>
<dbReference type="OrthoDB" id="10622903at2759"/>
<keyword evidence="3" id="KW-1185">Reference proteome</keyword>
<feature type="transmembrane region" description="Helical" evidence="1">
    <location>
        <begin position="37"/>
        <end position="58"/>
    </location>
</feature>
<accession>A0A2P6NG87</accession>
<evidence type="ECO:0000313" key="3">
    <source>
        <dbReference type="Proteomes" id="UP000241769"/>
    </source>
</evidence>
<dbReference type="AlphaFoldDB" id="A0A2P6NG87"/>
<protein>
    <submittedName>
        <fullName evidence="2">Transmembrane protein</fullName>
    </submittedName>
</protein>
<dbReference type="InParanoid" id="A0A2P6NG87"/>
<evidence type="ECO:0000256" key="1">
    <source>
        <dbReference type="SAM" id="Phobius"/>
    </source>
</evidence>
<feature type="transmembrane region" description="Helical" evidence="1">
    <location>
        <begin position="116"/>
        <end position="138"/>
    </location>
</feature>
<dbReference type="InterPro" id="IPR024133">
    <property type="entry name" value="TM_138"/>
</dbReference>
<feature type="transmembrane region" description="Helical" evidence="1">
    <location>
        <begin position="78"/>
        <end position="96"/>
    </location>
</feature>
<organism evidence="2 3">
    <name type="scientific">Planoprotostelium fungivorum</name>
    <dbReference type="NCBI Taxonomy" id="1890364"/>
    <lineage>
        <taxon>Eukaryota</taxon>
        <taxon>Amoebozoa</taxon>
        <taxon>Evosea</taxon>
        <taxon>Variosea</taxon>
        <taxon>Cavosteliida</taxon>
        <taxon>Cavosteliaceae</taxon>
        <taxon>Planoprotostelium</taxon>
    </lineage>
</organism>
<gene>
    <name evidence="2" type="ORF">PROFUN_06728</name>
</gene>
<keyword evidence="1" id="KW-1133">Transmembrane helix</keyword>
<dbReference type="Pfam" id="PF14935">
    <property type="entry name" value="TMEM138"/>
    <property type="match status" value="1"/>
</dbReference>
<keyword evidence="1 2" id="KW-0812">Transmembrane</keyword>
<evidence type="ECO:0000313" key="2">
    <source>
        <dbReference type="EMBL" id="PRP82951.1"/>
    </source>
</evidence>
<proteinExistence type="predicted"/>
<dbReference type="Proteomes" id="UP000241769">
    <property type="component" value="Unassembled WGS sequence"/>
</dbReference>
<reference evidence="2 3" key="1">
    <citation type="journal article" date="2018" name="Genome Biol. Evol.">
        <title>Multiple Roots of Fruiting Body Formation in Amoebozoa.</title>
        <authorList>
            <person name="Hillmann F."/>
            <person name="Forbes G."/>
            <person name="Novohradska S."/>
            <person name="Ferling I."/>
            <person name="Riege K."/>
            <person name="Groth M."/>
            <person name="Westermann M."/>
            <person name="Marz M."/>
            <person name="Spaller T."/>
            <person name="Winckler T."/>
            <person name="Schaap P."/>
            <person name="Glockner G."/>
        </authorList>
    </citation>
    <scope>NUCLEOTIDE SEQUENCE [LARGE SCALE GENOMIC DNA]</scope>
    <source>
        <strain evidence="2 3">Jena</strain>
    </source>
</reference>
<keyword evidence="1" id="KW-0472">Membrane</keyword>
<feature type="transmembrane region" description="Helical" evidence="1">
    <location>
        <begin position="7"/>
        <end position="25"/>
    </location>
</feature>
<sequence>MNSFTLSAGLIYGVLVVDVILNNILEPPTNSNLGPLLVLFACQFFAVVVNIFLFFALFSKTWFFQAGLFGEFLKTFKWLLMAFGMHLVLLSMTRGYRVYYAVNSAFQTDVWYAPGFFIVYVTQRLASVGYYVLLIWTLRSLCHPSMYLQDSNYYKIQSNTWR</sequence>